<protein>
    <submittedName>
        <fullName evidence="13">ATP-binding cassette, subfamily B, bacterial</fullName>
    </submittedName>
</protein>
<keyword evidence="8 9" id="KW-0472">Membrane</keyword>
<evidence type="ECO:0000256" key="9">
    <source>
        <dbReference type="SAM" id="Phobius"/>
    </source>
</evidence>
<dbReference type="PROSITE" id="PS00211">
    <property type="entry name" value="ABC_TRANSPORTER_1"/>
    <property type="match status" value="1"/>
</dbReference>
<keyword evidence="4 9" id="KW-0812">Transmembrane</keyword>
<dbReference type="OrthoDB" id="9770415at2"/>
<keyword evidence="6 13" id="KW-0067">ATP-binding</keyword>
<dbReference type="GO" id="GO:0005524">
    <property type="term" value="F:ATP binding"/>
    <property type="evidence" value="ECO:0007669"/>
    <property type="project" value="UniProtKB-KW"/>
</dbReference>
<dbReference type="InterPro" id="IPR017871">
    <property type="entry name" value="ABC_transporter-like_CS"/>
</dbReference>
<name>A0A242JZ52_9ENTE</name>
<dbReference type="SMART" id="SM00382">
    <property type="entry name" value="AAA"/>
    <property type="match status" value="1"/>
</dbReference>
<dbReference type="Gene3D" id="1.20.1560.10">
    <property type="entry name" value="ABC transporter type 1, transmembrane domain"/>
    <property type="match status" value="1"/>
</dbReference>
<evidence type="ECO:0000256" key="5">
    <source>
        <dbReference type="ARBA" id="ARBA00022741"/>
    </source>
</evidence>
<keyword evidence="5" id="KW-0547">Nucleotide-binding</keyword>
<dbReference type="GO" id="GO:0005886">
    <property type="term" value="C:plasma membrane"/>
    <property type="evidence" value="ECO:0007669"/>
    <property type="project" value="UniProtKB-SubCell"/>
</dbReference>
<dbReference type="InterPro" id="IPR011527">
    <property type="entry name" value="ABC1_TM_dom"/>
</dbReference>
<keyword evidence="7 9" id="KW-1133">Transmembrane helix</keyword>
<evidence type="ECO:0000256" key="8">
    <source>
        <dbReference type="ARBA" id="ARBA00023136"/>
    </source>
</evidence>
<dbReference type="AlphaFoldDB" id="A0A242JZ52"/>
<keyword evidence="14" id="KW-1185">Reference proteome</keyword>
<dbReference type="SUPFAM" id="SSF90123">
    <property type="entry name" value="ABC transporter transmembrane region"/>
    <property type="match status" value="1"/>
</dbReference>
<dbReference type="PROSITE" id="PS50929">
    <property type="entry name" value="ABC_TM1F"/>
    <property type="match status" value="1"/>
</dbReference>
<dbReference type="PANTHER" id="PTHR43394:SF1">
    <property type="entry name" value="ATP-BINDING CASSETTE SUB-FAMILY B MEMBER 10, MITOCHONDRIAL"/>
    <property type="match status" value="1"/>
</dbReference>
<evidence type="ECO:0000256" key="4">
    <source>
        <dbReference type="ARBA" id="ARBA00022692"/>
    </source>
</evidence>
<dbReference type="PANTHER" id="PTHR43394">
    <property type="entry name" value="ATP-DEPENDENT PERMEASE MDL1, MITOCHONDRIAL"/>
    <property type="match status" value="1"/>
</dbReference>
<evidence type="ECO:0000256" key="1">
    <source>
        <dbReference type="ARBA" id="ARBA00004651"/>
    </source>
</evidence>
<dbReference type="Pfam" id="PF00005">
    <property type="entry name" value="ABC_tran"/>
    <property type="match status" value="1"/>
</dbReference>
<dbReference type="InterPro" id="IPR003593">
    <property type="entry name" value="AAA+_ATPase"/>
</dbReference>
<evidence type="ECO:0000256" key="2">
    <source>
        <dbReference type="ARBA" id="ARBA00022448"/>
    </source>
</evidence>
<proteinExistence type="predicted"/>
<dbReference type="Proteomes" id="UP000195141">
    <property type="component" value="Chromosome"/>
</dbReference>
<dbReference type="GO" id="GO:0015421">
    <property type="term" value="F:ABC-type oligopeptide transporter activity"/>
    <property type="evidence" value="ECO:0007669"/>
    <property type="project" value="TreeGrafter"/>
</dbReference>
<dbReference type="CDD" id="cd18548">
    <property type="entry name" value="ABC_6TM_Tm287_like"/>
    <property type="match status" value="1"/>
</dbReference>
<dbReference type="EMBL" id="NGMM01000008">
    <property type="protein sequence ID" value="OTP10606.1"/>
    <property type="molecule type" value="Genomic_DNA"/>
</dbReference>
<organism evidence="12">
    <name type="scientific">Candidatus Enterococcus clewellii</name>
    <dbReference type="NCBI Taxonomy" id="1834193"/>
    <lineage>
        <taxon>Bacteria</taxon>
        <taxon>Bacillati</taxon>
        <taxon>Bacillota</taxon>
        <taxon>Bacilli</taxon>
        <taxon>Lactobacillales</taxon>
        <taxon>Enterococcaceae</taxon>
        <taxon>Enterococcus</taxon>
    </lineage>
</organism>
<feature type="transmembrane region" description="Helical" evidence="9">
    <location>
        <begin position="267"/>
        <end position="287"/>
    </location>
</feature>
<evidence type="ECO:0000313" key="13">
    <source>
        <dbReference type="EMBL" id="WYJ91377.1"/>
    </source>
</evidence>
<dbReference type="FunFam" id="3.40.50.300:FF:000854">
    <property type="entry name" value="Multidrug ABC transporter ATP-binding protein"/>
    <property type="match status" value="1"/>
</dbReference>
<feature type="transmembrane region" description="Helical" evidence="9">
    <location>
        <begin position="156"/>
        <end position="175"/>
    </location>
</feature>
<dbReference type="InterPro" id="IPR027417">
    <property type="entry name" value="P-loop_NTPase"/>
</dbReference>
<dbReference type="InterPro" id="IPR039421">
    <property type="entry name" value="Type_1_exporter"/>
</dbReference>
<accession>A0A242JZ52</accession>
<evidence type="ECO:0000256" key="3">
    <source>
        <dbReference type="ARBA" id="ARBA00022475"/>
    </source>
</evidence>
<keyword evidence="2" id="KW-0813">Transport</keyword>
<reference evidence="12" key="1">
    <citation type="submission" date="2017-05" db="EMBL/GenBank/DDBJ databases">
        <title>The Genome Sequence of Enterococcus sp. 9E7_DIV0242.</title>
        <authorList>
            <consortium name="The Broad Institute Genomics Platform"/>
            <consortium name="The Broad Institute Genomic Center for Infectious Diseases"/>
            <person name="Earl A."/>
            <person name="Manson A."/>
            <person name="Schwartman J."/>
            <person name="Gilmore M."/>
            <person name="Abouelleil A."/>
            <person name="Cao P."/>
            <person name="Chapman S."/>
            <person name="Cusick C."/>
            <person name="Shea T."/>
            <person name="Young S."/>
            <person name="Neafsey D."/>
            <person name="Nusbaum C."/>
            <person name="Birren B."/>
        </authorList>
    </citation>
    <scope>NUCLEOTIDE SEQUENCE [LARGE SCALE GENOMIC DNA]</scope>
    <source>
        <strain evidence="12">9E7_DIV0242</strain>
    </source>
</reference>
<dbReference type="RefSeq" id="WP_086350883.1">
    <property type="nucleotide sequence ID" value="NZ_CP147247.1"/>
</dbReference>
<dbReference type="SUPFAM" id="SSF52540">
    <property type="entry name" value="P-loop containing nucleoside triphosphate hydrolases"/>
    <property type="match status" value="1"/>
</dbReference>
<reference evidence="13" key="2">
    <citation type="submission" date="2017-05" db="EMBL/GenBank/DDBJ databases">
        <authorList>
            <consortium name="The Broad Institute Genomics Platform"/>
            <consortium name="The Broad Institute Genomic Center for Infectious Diseases"/>
            <person name="Earl A."/>
            <person name="Manson A."/>
            <person name="Schwartman J."/>
            <person name="Gilmore M."/>
            <person name="Abouelleil A."/>
            <person name="Cao P."/>
            <person name="Chapman S."/>
            <person name="Cusick C."/>
            <person name="Shea T."/>
            <person name="Young S."/>
            <person name="Neafsey D."/>
            <person name="Nusbaum C."/>
            <person name="Birren B."/>
        </authorList>
    </citation>
    <scope>NUCLEOTIDE SEQUENCE</scope>
    <source>
        <strain evidence="13">9E7_DIV0242</strain>
    </source>
</reference>
<evidence type="ECO:0000313" key="12">
    <source>
        <dbReference type="EMBL" id="OTP10606.1"/>
    </source>
</evidence>
<reference evidence="13" key="3">
    <citation type="submission" date="2024-03" db="EMBL/GenBank/DDBJ databases">
        <title>The Genome Sequence of Enterococcus sp. DIV0242b.</title>
        <authorList>
            <consortium name="The Broad Institute Genomics Platform"/>
            <consortium name="The Broad Institute Microbial Omics Core"/>
            <consortium name="The Broad Institute Genomic Center for Infectious Diseases"/>
            <person name="Earl A."/>
            <person name="Manson A."/>
            <person name="Gilmore M."/>
            <person name="Schwartman J."/>
            <person name="Shea T."/>
            <person name="Abouelleil A."/>
            <person name="Cao P."/>
            <person name="Chapman S."/>
            <person name="Cusick C."/>
            <person name="Young S."/>
            <person name="Neafsey D."/>
            <person name="Nusbaum C."/>
            <person name="Birren B."/>
        </authorList>
    </citation>
    <scope>NUCLEOTIDE SEQUENCE</scope>
    <source>
        <strain evidence="13">9E7_DIV0242</strain>
    </source>
</reference>
<feature type="domain" description="ABC transporter" evidence="10">
    <location>
        <begin position="330"/>
        <end position="564"/>
    </location>
</feature>
<feature type="transmembrane region" description="Helical" evidence="9">
    <location>
        <begin position="131"/>
        <end position="150"/>
    </location>
</feature>
<sequence>MGKILKKMSISKAIIAIVFLLIQAGCDLYIPTLTANMINQGVVTSDMSAIIRIGGIMLSFSLASFVAALLNTYISAKVSYRLGNDLREAIYKKITAFSNVEFDHFSASSLITRNTNDVTQVQSLVEMGLKFLILTPIYLLGGIYLSFRLSPTLTSAYLLVVPILLGIAFLIFHFTNPLFEKLQKSIDSLNRIFKEGLTGIKVIHAFNKEEAEYQRYEEENNTYTKVSIFSNSLLNFLMPFMSLAMSLVTIAITWFGAGFINAGTMEIGTLIGVIAYTSQILMGVALLTNIVSSIPRGQVSAKRINEVLDLPLAITEGTAEIPSKQHKPLLSFEHVSFRYEGAEKDVFKDISFELNQGESLAIIGSTGAGKTTLINLLSRFYEVTGGSIQLFGEELKHLKDESLRQSISLVPQKNTLFFGTIRENLLIANPTATDEQIWRALVLAKADDFVRAAKGLETPVEKNGDNFSGGQKQRLCLARAFLKDAAIYVFDDSFSALDFKTDALIQKNLAESFEKAAKIIVAQRIATVKNANQILVLNEGEIVGYGTHEELATANTIYQEIMQSQTEEKGAAA</sequence>
<dbReference type="PROSITE" id="PS50893">
    <property type="entry name" value="ABC_TRANSPORTER_2"/>
    <property type="match status" value="1"/>
</dbReference>
<evidence type="ECO:0000256" key="7">
    <source>
        <dbReference type="ARBA" id="ARBA00022989"/>
    </source>
</evidence>
<evidence type="ECO:0000313" key="14">
    <source>
        <dbReference type="Proteomes" id="UP000195141"/>
    </source>
</evidence>
<comment type="subcellular location">
    <subcellularLocation>
        <location evidence="1">Cell membrane</location>
        <topology evidence="1">Multi-pass membrane protein</topology>
    </subcellularLocation>
</comment>
<dbReference type="EMBL" id="CP147247">
    <property type="protein sequence ID" value="WYJ91377.1"/>
    <property type="molecule type" value="Genomic_DNA"/>
</dbReference>
<dbReference type="InterPro" id="IPR036640">
    <property type="entry name" value="ABC1_TM_sf"/>
</dbReference>
<dbReference type="Gene3D" id="3.40.50.300">
    <property type="entry name" value="P-loop containing nucleotide triphosphate hydrolases"/>
    <property type="match status" value="1"/>
</dbReference>
<keyword evidence="3" id="KW-1003">Cell membrane</keyword>
<evidence type="ECO:0000259" key="10">
    <source>
        <dbReference type="PROSITE" id="PS50893"/>
    </source>
</evidence>
<evidence type="ECO:0000256" key="6">
    <source>
        <dbReference type="ARBA" id="ARBA00022840"/>
    </source>
</evidence>
<evidence type="ECO:0000259" key="11">
    <source>
        <dbReference type="PROSITE" id="PS50929"/>
    </source>
</evidence>
<dbReference type="Pfam" id="PF00664">
    <property type="entry name" value="ABC_membrane"/>
    <property type="match status" value="1"/>
</dbReference>
<feature type="domain" description="ABC transmembrane type-1" evidence="11">
    <location>
        <begin position="14"/>
        <end position="296"/>
    </location>
</feature>
<gene>
    <name evidence="13" type="ORF">A5888_003145</name>
    <name evidence="12" type="ORF">A5888_003904</name>
</gene>
<feature type="transmembrane region" description="Helical" evidence="9">
    <location>
        <begin position="50"/>
        <end position="74"/>
    </location>
</feature>
<dbReference type="GO" id="GO:0016887">
    <property type="term" value="F:ATP hydrolysis activity"/>
    <property type="evidence" value="ECO:0007669"/>
    <property type="project" value="InterPro"/>
</dbReference>
<feature type="transmembrane region" description="Helical" evidence="9">
    <location>
        <begin position="233"/>
        <end position="255"/>
    </location>
</feature>
<dbReference type="InterPro" id="IPR003439">
    <property type="entry name" value="ABC_transporter-like_ATP-bd"/>
</dbReference>